<dbReference type="PANTHER" id="PTHR15837:SF0">
    <property type="entry name" value="RAN GUANINE NUCLEOTIDE RELEASE FACTOR"/>
    <property type="match status" value="1"/>
</dbReference>
<comment type="similarity">
    <text evidence="1">Belongs to the MOG1 family.</text>
</comment>
<comment type="caution">
    <text evidence="4">The sequence shown here is derived from an EMBL/GenBank/DDBJ whole genome shotgun (WGS) entry which is preliminary data.</text>
</comment>
<dbReference type="Proteomes" id="UP000002748">
    <property type="component" value="Unassembled WGS sequence"/>
</dbReference>
<evidence type="ECO:0000256" key="3">
    <source>
        <dbReference type="ARBA" id="ARBA00022927"/>
    </source>
</evidence>
<reference evidence="4 5" key="1">
    <citation type="journal article" date="2012" name="Eukaryot. Cell">
        <title>Draft genome sequence of CBS 2479, the standard type strain of Trichosporon asahii.</title>
        <authorList>
            <person name="Yang R.Y."/>
            <person name="Li H.T."/>
            <person name="Zhu H."/>
            <person name="Zhou G.P."/>
            <person name="Wang M."/>
            <person name="Wang L."/>
        </authorList>
    </citation>
    <scope>NUCLEOTIDE SEQUENCE [LARGE SCALE GENOMIC DNA]</scope>
    <source>
        <strain evidence="5">ATCC 90039 / CBS 2479 / JCM 2466 / KCTC 7840 / NCYC 2677 / UAMH 7654</strain>
    </source>
</reference>
<evidence type="ECO:0000313" key="5">
    <source>
        <dbReference type="Proteomes" id="UP000002748"/>
    </source>
</evidence>
<dbReference type="InterPro" id="IPR016123">
    <property type="entry name" value="Mog1/PsbP_a/b/a-sand"/>
</dbReference>
<accession>J6EMP8</accession>
<dbReference type="GO" id="GO:0005085">
    <property type="term" value="F:guanyl-nucleotide exchange factor activity"/>
    <property type="evidence" value="ECO:0007669"/>
    <property type="project" value="TreeGrafter"/>
</dbReference>
<dbReference type="GO" id="GO:0031267">
    <property type="term" value="F:small GTPase binding"/>
    <property type="evidence" value="ECO:0007669"/>
    <property type="project" value="TreeGrafter"/>
</dbReference>
<dbReference type="KEGG" id="tasa:A1Q1_06025"/>
<dbReference type="RefSeq" id="XP_014176709.1">
    <property type="nucleotide sequence ID" value="XM_014321234.1"/>
</dbReference>
<proteinExistence type="inferred from homology"/>
<dbReference type="SUPFAM" id="SSF55724">
    <property type="entry name" value="Mog1p/PsbP-like"/>
    <property type="match status" value="1"/>
</dbReference>
<evidence type="ECO:0000256" key="1">
    <source>
        <dbReference type="ARBA" id="ARBA00010307"/>
    </source>
</evidence>
<dbReference type="GeneID" id="25989537"/>
<keyword evidence="3" id="KW-0653">Protein transport</keyword>
<protein>
    <recommendedName>
        <fullName evidence="6">Mog1p/PsbP-like protein</fullName>
    </recommendedName>
</protein>
<name>J6EMP8_TRIAS</name>
<dbReference type="GO" id="GO:0006606">
    <property type="term" value="P:protein import into nucleus"/>
    <property type="evidence" value="ECO:0007669"/>
    <property type="project" value="TreeGrafter"/>
</dbReference>
<gene>
    <name evidence="4" type="ORF">A1Q1_06025</name>
</gene>
<dbReference type="AlphaFoldDB" id="J6EMP8"/>
<evidence type="ECO:0000256" key="2">
    <source>
        <dbReference type="ARBA" id="ARBA00022448"/>
    </source>
</evidence>
<evidence type="ECO:0008006" key="6">
    <source>
        <dbReference type="Google" id="ProtNLM"/>
    </source>
</evidence>
<dbReference type="GO" id="GO:0005634">
    <property type="term" value="C:nucleus"/>
    <property type="evidence" value="ECO:0007669"/>
    <property type="project" value="TreeGrafter"/>
</dbReference>
<dbReference type="Gene3D" id="3.40.1000.10">
    <property type="entry name" value="Mog1/PsbP, alpha/beta/alpha sandwich"/>
    <property type="match status" value="1"/>
</dbReference>
<organism evidence="4 5">
    <name type="scientific">Trichosporon asahii var. asahii (strain ATCC 90039 / CBS 2479 / JCM 2466 / KCTC 7840 / NBRC 103889/ NCYC 2677 / UAMH 7654)</name>
    <name type="common">Yeast</name>
    <dbReference type="NCBI Taxonomy" id="1186058"/>
    <lineage>
        <taxon>Eukaryota</taxon>
        <taxon>Fungi</taxon>
        <taxon>Dikarya</taxon>
        <taxon>Basidiomycota</taxon>
        <taxon>Agaricomycotina</taxon>
        <taxon>Tremellomycetes</taxon>
        <taxon>Trichosporonales</taxon>
        <taxon>Trichosporonaceae</taxon>
        <taxon>Trichosporon</taxon>
    </lineage>
</organism>
<evidence type="ECO:0000313" key="4">
    <source>
        <dbReference type="EMBL" id="EJT45579.1"/>
    </source>
</evidence>
<dbReference type="PANTHER" id="PTHR15837">
    <property type="entry name" value="RAN GUANINE NUCLEOTIDE RELEASE FACTOR"/>
    <property type="match status" value="1"/>
</dbReference>
<dbReference type="EMBL" id="ALBS01000324">
    <property type="protein sequence ID" value="EJT45579.1"/>
    <property type="molecule type" value="Genomic_DNA"/>
</dbReference>
<dbReference type="HOGENOM" id="CLU_081345_1_2_1"/>
<dbReference type="OrthoDB" id="10255285at2759"/>
<dbReference type="InterPro" id="IPR007681">
    <property type="entry name" value="Mog1"/>
</dbReference>
<sequence>MADVQTTTRPLFGGAISFDVPKDYIDASDLRQVPDNQEVFLSNDSDTAIIFEILGAVQDGGAASDMYEAANVAHDNAALSATLTTPPPPTHVVPAQTQHVQSASELQTPHPTVVTGIQKVHKFSHDPSGAPRRGHENDAPDEVWIGLALWRIDVDIAGHKKKADIVCTANVPLKEAAEGNPNGVTSEELAKVEGWWRNAVAGMKINDWNLFGDEN</sequence>
<keyword evidence="2" id="KW-0813">Transport</keyword>
<dbReference type="VEuPathDB" id="FungiDB:A1Q1_06025"/>
<dbReference type="Pfam" id="PF04603">
    <property type="entry name" value="Mog1"/>
    <property type="match status" value="1"/>
</dbReference>